<comment type="similarity">
    <text evidence="1">Belongs to the thioredoxin family. DsbA subfamily.</text>
</comment>
<reference evidence="8 9" key="1">
    <citation type="journal article" date="2015" name="Nature">
        <title>rRNA introns, odd ribosomes, and small enigmatic genomes across a large radiation of phyla.</title>
        <authorList>
            <person name="Brown C.T."/>
            <person name="Hug L.A."/>
            <person name="Thomas B.C."/>
            <person name="Sharon I."/>
            <person name="Castelle C.J."/>
            <person name="Singh A."/>
            <person name="Wilkins M.J."/>
            <person name="Williams K.H."/>
            <person name="Banfield J.F."/>
        </authorList>
    </citation>
    <scope>NUCLEOTIDE SEQUENCE [LARGE SCALE GENOMIC DNA]</scope>
</reference>
<dbReference type="SUPFAM" id="SSF52833">
    <property type="entry name" value="Thioredoxin-like"/>
    <property type="match status" value="1"/>
</dbReference>
<accession>A0A0G0X4J7</accession>
<keyword evidence="6" id="KW-0812">Transmembrane</keyword>
<proteinExistence type="inferred from homology"/>
<evidence type="ECO:0000256" key="2">
    <source>
        <dbReference type="ARBA" id="ARBA00022729"/>
    </source>
</evidence>
<dbReference type="PROSITE" id="PS51352">
    <property type="entry name" value="THIOREDOXIN_2"/>
    <property type="match status" value="1"/>
</dbReference>
<evidence type="ECO:0000313" key="8">
    <source>
        <dbReference type="EMBL" id="KKS19297.1"/>
    </source>
</evidence>
<evidence type="ECO:0000256" key="6">
    <source>
        <dbReference type="SAM" id="Phobius"/>
    </source>
</evidence>
<keyword evidence="5" id="KW-0676">Redox-active center</keyword>
<dbReference type="AlphaFoldDB" id="A0A0G0X4J7"/>
<dbReference type="InterPro" id="IPR036249">
    <property type="entry name" value="Thioredoxin-like_sf"/>
</dbReference>
<sequence>MNIIRRNLPVFIIGFITLAIFAVIIIAAQNAQPQDGPSLNEINTDELIAGHTYVQGPEDAPVTLVEFSDYQCPACKAFHPIIQNVFNNNSGTLRWAYRHYPLPQHPYARKAAEAAQIAGEQGKFWEYSALMFKNQENLTEEDLIKYAEQVGLDVAKFTDSLKNGSYATIINDDIAAANKLKINATPTFFLNGKMMKFEDLENFNNQINKEIEKFKSQSKLLPNTTPNNETLTPELNESIKSLNGNLNYAEIDKTFGALEIAYTNNGFDPKNTTAREGQLARFTNKTDSTIIFYQPIYRFEDVEQEVTIQPGANIEIRLSKTKIWSYREKNTDSFGSIFVNPTQD</sequence>
<feature type="transmembrane region" description="Helical" evidence="6">
    <location>
        <begin position="7"/>
        <end position="28"/>
    </location>
</feature>
<dbReference type="Gene3D" id="3.40.30.10">
    <property type="entry name" value="Glutaredoxin"/>
    <property type="match status" value="1"/>
</dbReference>
<evidence type="ECO:0000313" key="9">
    <source>
        <dbReference type="Proteomes" id="UP000034507"/>
    </source>
</evidence>
<keyword evidence="4" id="KW-1015">Disulfide bond</keyword>
<gene>
    <name evidence="8" type="ORF">UU77_C0053G0002</name>
</gene>
<dbReference type="Pfam" id="PF13462">
    <property type="entry name" value="Thioredoxin_4"/>
    <property type="match status" value="1"/>
</dbReference>
<keyword evidence="3" id="KW-0560">Oxidoreductase</keyword>
<dbReference type="PATRIC" id="fig|1619119.3.peg.866"/>
<evidence type="ECO:0000256" key="3">
    <source>
        <dbReference type="ARBA" id="ARBA00023002"/>
    </source>
</evidence>
<dbReference type="PANTHER" id="PTHR13887">
    <property type="entry name" value="GLUTATHIONE S-TRANSFERASE KAPPA"/>
    <property type="match status" value="1"/>
</dbReference>
<protein>
    <submittedName>
        <fullName evidence="8">DSBA-like protein thioredoxin domain-containing protein</fullName>
    </submittedName>
</protein>
<evidence type="ECO:0000256" key="5">
    <source>
        <dbReference type="ARBA" id="ARBA00023284"/>
    </source>
</evidence>
<organism evidence="8 9">
    <name type="scientific">candidate division WWE3 bacterium GW2011_GWC1_41_7</name>
    <dbReference type="NCBI Taxonomy" id="1619119"/>
    <lineage>
        <taxon>Bacteria</taxon>
        <taxon>Katanobacteria</taxon>
    </lineage>
</organism>
<keyword evidence="6" id="KW-1133">Transmembrane helix</keyword>
<keyword evidence="6" id="KW-0472">Membrane</keyword>
<evidence type="ECO:0000259" key="7">
    <source>
        <dbReference type="PROSITE" id="PS51352"/>
    </source>
</evidence>
<keyword evidence="2" id="KW-0732">Signal</keyword>
<dbReference type="InterPro" id="IPR013766">
    <property type="entry name" value="Thioredoxin_domain"/>
</dbReference>
<dbReference type="GO" id="GO:0016491">
    <property type="term" value="F:oxidoreductase activity"/>
    <property type="evidence" value="ECO:0007669"/>
    <property type="project" value="UniProtKB-KW"/>
</dbReference>
<dbReference type="InterPro" id="IPR012336">
    <property type="entry name" value="Thioredoxin-like_fold"/>
</dbReference>
<dbReference type="PANTHER" id="PTHR13887:SF14">
    <property type="entry name" value="DISULFIDE BOND FORMATION PROTEIN D"/>
    <property type="match status" value="1"/>
</dbReference>
<dbReference type="EMBL" id="LCBX01000053">
    <property type="protein sequence ID" value="KKS19297.1"/>
    <property type="molecule type" value="Genomic_DNA"/>
</dbReference>
<name>A0A0G0X4J7_UNCKA</name>
<feature type="domain" description="Thioredoxin" evidence="7">
    <location>
        <begin position="20"/>
        <end position="209"/>
    </location>
</feature>
<comment type="caution">
    <text evidence="8">The sequence shown here is derived from an EMBL/GenBank/DDBJ whole genome shotgun (WGS) entry which is preliminary data.</text>
</comment>
<evidence type="ECO:0000256" key="4">
    <source>
        <dbReference type="ARBA" id="ARBA00023157"/>
    </source>
</evidence>
<evidence type="ECO:0000256" key="1">
    <source>
        <dbReference type="ARBA" id="ARBA00005791"/>
    </source>
</evidence>
<dbReference type="Proteomes" id="UP000034507">
    <property type="component" value="Unassembled WGS sequence"/>
</dbReference>